<evidence type="ECO:0000256" key="1">
    <source>
        <dbReference type="SAM" id="Coils"/>
    </source>
</evidence>
<feature type="compositionally biased region" description="Polar residues" evidence="2">
    <location>
        <begin position="369"/>
        <end position="384"/>
    </location>
</feature>
<feature type="compositionally biased region" description="Low complexity" evidence="2">
    <location>
        <begin position="18"/>
        <end position="32"/>
    </location>
</feature>
<feature type="compositionally biased region" description="Low complexity" evidence="2">
    <location>
        <begin position="494"/>
        <end position="511"/>
    </location>
</feature>
<feature type="coiled-coil region" evidence="1">
    <location>
        <begin position="638"/>
        <end position="868"/>
    </location>
</feature>
<accession>A0A8H6ZEB1</accession>
<feature type="compositionally biased region" description="Acidic residues" evidence="2">
    <location>
        <begin position="414"/>
        <end position="424"/>
    </location>
</feature>
<evidence type="ECO:0000313" key="3">
    <source>
        <dbReference type="EMBL" id="KAF7377448.1"/>
    </source>
</evidence>
<dbReference type="AlphaFoldDB" id="A0A8H6ZEB1"/>
<dbReference type="OrthoDB" id="3647690at2759"/>
<protein>
    <submittedName>
        <fullName evidence="3">Uncharacterized protein</fullName>
    </submittedName>
</protein>
<name>A0A8H6ZEB1_9AGAR</name>
<keyword evidence="1" id="KW-0175">Coiled coil</keyword>
<feature type="compositionally biased region" description="Acidic residues" evidence="2">
    <location>
        <begin position="519"/>
        <end position="532"/>
    </location>
</feature>
<feature type="compositionally biased region" description="Basic and acidic residues" evidence="2">
    <location>
        <begin position="272"/>
        <end position="289"/>
    </location>
</feature>
<keyword evidence="4" id="KW-1185">Reference proteome</keyword>
<gene>
    <name evidence="3" type="ORF">MSAN_00166500</name>
</gene>
<dbReference type="EMBL" id="JACAZH010000001">
    <property type="protein sequence ID" value="KAF7377448.1"/>
    <property type="molecule type" value="Genomic_DNA"/>
</dbReference>
<evidence type="ECO:0000256" key="2">
    <source>
        <dbReference type="SAM" id="MobiDB-lite"/>
    </source>
</evidence>
<feature type="compositionally biased region" description="Polar residues" evidence="2">
    <location>
        <begin position="76"/>
        <end position="92"/>
    </location>
</feature>
<organism evidence="3 4">
    <name type="scientific">Mycena sanguinolenta</name>
    <dbReference type="NCBI Taxonomy" id="230812"/>
    <lineage>
        <taxon>Eukaryota</taxon>
        <taxon>Fungi</taxon>
        <taxon>Dikarya</taxon>
        <taxon>Basidiomycota</taxon>
        <taxon>Agaricomycotina</taxon>
        <taxon>Agaricomycetes</taxon>
        <taxon>Agaricomycetidae</taxon>
        <taxon>Agaricales</taxon>
        <taxon>Marasmiineae</taxon>
        <taxon>Mycenaceae</taxon>
        <taxon>Mycena</taxon>
    </lineage>
</organism>
<feature type="region of interest" description="Disordered" evidence="2">
    <location>
        <begin position="1"/>
        <end position="231"/>
    </location>
</feature>
<feature type="compositionally biased region" description="Polar residues" evidence="2">
    <location>
        <begin position="182"/>
        <end position="206"/>
    </location>
</feature>
<feature type="compositionally biased region" description="Basic and acidic residues" evidence="2">
    <location>
        <begin position="342"/>
        <end position="351"/>
    </location>
</feature>
<reference evidence="3" key="1">
    <citation type="submission" date="2020-05" db="EMBL/GenBank/DDBJ databases">
        <title>Mycena genomes resolve the evolution of fungal bioluminescence.</title>
        <authorList>
            <person name="Tsai I.J."/>
        </authorList>
    </citation>
    <scope>NUCLEOTIDE SEQUENCE</scope>
    <source>
        <strain evidence="3">160909Yilan</strain>
    </source>
</reference>
<sequence>MEPILRPNGNLKSAERSTTPAPAKPAPMKNTTSLHRPVAKPLNGDDLDTPPYSPSDFFPDGTQSKSMILSPRAQARLNQFDQDLAAQTQESAGKTPLFLPATSETPEPTIPPPRSRSPSHADSRRSISRSPSRSHSPSQRGPSPDIAVSGYVHASPASRPAYSRHSSRRGADDSYRVGDVPETQSTPEGSSSPSRAANPKKTTLKSQMKGRSKASGMIPPPMSPTFSSGTKPLALFGPIPRMTVFKARALREEDVDEPMSSIEQFSSPVKGAEGKKGQPRTLDVKGKGRAVAEHIDDEYDDEDDLHQRVAARGAELAEAARAERRAGLADYAERWKAKRTLGEIRDQRQQRAADGAGADEEAERVEVSMVTTESDGPTQSTSNGPGRLRHTVDVIQLRQEEEENTQDVRAFYEADQDHEDEDAANGDANRSEAGESARSALDRSVTTEVDGDYDIDIPEKVAWSQERASQQNLAVEHPIISQEDELMPDDLMEDNLMYPPSDDEQQSPQQEHGAQGQPEMEEGSEVEVEEEEIHSQDVASLEAQLHPSDEQQGSAAPPLGPPVVPNGRLSKSRSTSARPSKPTDDADLELPPTASTNHDTSEAQSVPVEPVADPRLAHATMELLNAKSEENLRLAGQLSDANTKLAAAEARNSVLQVRIKTLEAQSGAVMAMATSTDNSDLAERLRAAEELLAAERASTAAALQSKADAEAERDAARRELAAAEHDRDVFQECYQRASQFTDETGKANRELEKRVKIAEEQTKEGVSLLRATFELREETLKSEIRDWRNQAVFLREQAVRTNDDDLRKRAAEHPELVAKYTQLAKEVDTLEEKVEFFEEDLRVKQDEIDRLEQQLSESNDEIADLKAEKLVNRDTQVYRCGWRAEGNIVCPAFCTTQEDLDLHASMHIVPDPRMVNPFLPYASQ</sequence>
<evidence type="ECO:0000313" key="4">
    <source>
        <dbReference type="Proteomes" id="UP000623467"/>
    </source>
</evidence>
<feature type="compositionally biased region" description="Acidic residues" evidence="2">
    <location>
        <begin position="482"/>
        <end position="493"/>
    </location>
</feature>
<proteinExistence type="predicted"/>
<feature type="compositionally biased region" description="Low complexity" evidence="2">
    <location>
        <begin position="128"/>
        <end position="144"/>
    </location>
</feature>
<feature type="region of interest" description="Disordered" evidence="2">
    <location>
        <begin position="342"/>
        <end position="608"/>
    </location>
</feature>
<feature type="compositionally biased region" description="Polar residues" evidence="2">
    <location>
        <begin position="593"/>
        <end position="604"/>
    </location>
</feature>
<comment type="caution">
    <text evidence="3">The sequence shown here is derived from an EMBL/GenBank/DDBJ whole genome shotgun (WGS) entry which is preliminary data.</text>
</comment>
<dbReference type="Proteomes" id="UP000623467">
    <property type="component" value="Unassembled WGS sequence"/>
</dbReference>
<feature type="region of interest" description="Disordered" evidence="2">
    <location>
        <begin position="253"/>
        <end position="289"/>
    </location>
</feature>